<gene>
    <name evidence="1" type="ORF">LPB137_07045</name>
</gene>
<dbReference type="STRING" id="1850254.LPB137_07045"/>
<evidence type="ECO:0000313" key="2">
    <source>
        <dbReference type="Proteomes" id="UP000186074"/>
    </source>
</evidence>
<dbReference type="KEGG" id="alp:LPB137_07045"/>
<accession>A0A1P8KM46</accession>
<name>A0A1P8KM46_9BACT</name>
<protein>
    <submittedName>
        <fullName evidence="1">Uncharacterized protein</fullName>
    </submittedName>
</protein>
<sequence length="64" mass="7429">MEELIVSKEELVQMFDTQELIDTGKSWLMDGKEIDIIALHDVDPKFLQDITNAKFYKLITKGNK</sequence>
<reference evidence="1 2" key="1">
    <citation type="submission" date="2017-01" db="EMBL/GenBank/DDBJ databases">
        <title>Genome sequencing of Arcobacter sp. LPB0137.</title>
        <authorList>
            <person name="Lee G.-W."/>
            <person name="Yi H."/>
        </authorList>
    </citation>
    <scope>NUCLEOTIDE SEQUENCE [LARGE SCALE GENOMIC DNA]</scope>
    <source>
        <strain evidence="1 2">LPB0137</strain>
    </source>
</reference>
<dbReference type="EMBL" id="CP019070">
    <property type="protein sequence ID" value="APW65622.1"/>
    <property type="molecule type" value="Genomic_DNA"/>
</dbReference>
<dbReference type="AlphaFoldDB" id="A0A1P8KM46"/>
<proteinExistence type="predicted"/>
<evidence type="ECO:0000313" key="1">
    <source>
        <dbReference type="EMBL" id="APW65622.1"/>
    </source>
</evidence>
<dbReference type="Proteomes" id="UP000186074">
    <property type="component" value="Chromosome"/>
</dbReference>
<dbReference type="RefSeq" id="WP_076086271.1">
    <property type="nucleotide sequence ID" value="NZ_CP019070.1"/>
</dbReference>
<organism evidence="1 2">
    <name type="scientific">Poseidonibacter parvus</name>
    <dbReference type="NCBI Taxonomy" id="1850254"/>
    <lineage>
        <taxon>Bacteria</taxon>
        <taxon>Pseudomonadati</taxon>
        <taxon>Campylobacterota</taxon>
        <taxon>Epsilonproteobacteria</taxon>
        <taxon>Campylobacterales</taxon>
        <taxon>Arcobacteraceae</taxon>
        <taxon>Poseidonibacter</taxon>
    </lineage>
</organism>
<dbReference type="OrthoDB" id="5348780at2"/>
<keyword evidence="2" id="KW-1185">Reference proteome</keyword>